<reference evidence="2 3" key="1">
    <citation type="journal article" date="2015" name="Parasit. Vectors">
        <title>Draft genome of the scabies mite.</title>
        <authorList>
            <person name="Rider S.D.Jr."/>
            <person name="Morgan M.S."/>
            <person name="Arlian L.G."/>
        </authorList>
    </citation>
    <scope>NUCLEOTIDE SEQUENCE [LARGE SCALE GENOMIC DNA]</scope>
    <source>
        <strain evidence="2">Arlian Lab</strain>
    </source>
</reference>
<evidence type="ECO:0000313" key="2">
    <source>
        <dbReference type="EMBL" id="KPM11681.1"/>
    </source>
</evidence>
<proteinExistence type="predicted"/>
<dbReference type="Pfam" id="PF13850">
    <property type="entry name" value="ERGIC_N"/>
    <property type="match status" value="1"/>
</dbReference>
<comment type="caution">
    <text evidence="2">The sequence shown here is derived from an EMBL/GenBank/DDBJ whole genome shotgun (WGS) entry which is preliminary data.</text>
</comment>
<evidence type="ECO:0000259" key="1">
    <source>
        <dbReference type="Pfam" id="PF13850"/>
    </source>
</evidence>
<evidence type="ECO:0000313" key="3">
    <source>
        <dbReference type="Proteomes" id="UP000616769"/>
    </source>
</evidence>
<feature type="domain" description="Endoplasmic reticulum vesicle transporter N-terminal" evidence="1">
    <location>
        <begin position="9"/>
        <end position="68"/>
    </location>
</feature>
<organism evidence="2 3">
    <name type="scientific">Sarcoptes scabiei</name>
    <name type="common">Itch mite</name>
    <name type="synonym">Acarus scabiei</name>
    <dbReference type="NCBI Taxonomy" id="52283"/>
    <lineage>
        <taxon>Eukaryota</taxon>
        <taxon>Metazoa</taxon>
        <taxon>Ecdysozoa</taxon>
        <taxon>Arthropoda</taxon>
        <taxon>Chelicerata</taxon>
        <taxon>Arachnida</taxon>
        <taxon>Acari</taxon>
        <taxon>Acariformes</taxon>
        <taxon>Sarcoptiformes</taxon>
        <taxon>Astigmata</taxon>
        <taxon>Psoroptidia</taxon>
        <taxon>Sarcoptoidea</taxon>
        <taxon>Sarcoptidae</taxon>
        <taxon>Sarcoptinae</taxon>
        <taxon>Sarcoptes</taxon>
    </lineage>
</organism>
<dbReference type="Proteomes" id="UP000616769">
    <property type="component" value="Unassembled WGS sequence"/>
</dbReference>
<dbReference type="OrthoDB" id="5541786at2759"/>
<dbReference type="VEuPathDB" id="VectorBase:SSCA007506"/>
<name>A0A132AL39_SARSC</name>
<dbReference type="AlphaFoldDB" id="A0A132AL39"/>
<accession>A0A132AL39</accession>
<protein>
    <submittedName>
        <fullName evidence="2">Endoplasmic reticulum-golgi intermediate compartment protein-like protein</fullName>
    </submittedName>
</protein>
<dbReference type="InterPro" id="IPR039542">
    <property type="entry name" value="Erv_N"/>
</dbReference>
<sequence length="86" mass="9765">MGTNNPSFLSKLDIFPKIDSSFTRCSPAGGTVSMLTYLVIGFVLFFETVEYFSEEIVYNYSVDTVFDKLKIEYKCGHYSGDSLFNE</sequence>
<dbReference type="EMBL" id="JXLN01017759">
    <property type="protein sequence ID" value="KPM11681.1"/>
    <property type="molecule type" value="Genomic_DNA"/>
</dbReference>
<gene>
    <name evidence="2" type="ORF">QR98_0102540</name>
</gene>